<keyword evidence="4 13" id="KW-0479">Metal-binding</keyword>
<comment type="subcellular location">
    <subcellularLocation>
        <location evidence="1 13">Cytoplasm</location>
    </subcellularLocation>
</comment>
<gene>
    <name evidence="13 14" type="primary">recU</name>
    <name evidence="14" type="ORF">V2E26_01205</name>
</gene>
<dbReference type="CDD" id="cd22354">
    <property type="entry name" value="RecU-like"/>
    <property type="match status" value="1"/>
</dbReference>
<evidence type="ECO:0000313" key="15">
    <source>
        <dbReference type="Proteomes" id="UP001431935"/>
    </source>
</evidence>
<evidence type="ECO:0000256" key="8">
    <source>
        <dbReference type="ARBA" id="ARBA00022842"/>
    </source>
</evidence>
<reference evidence="14" key="1">
    <citation type="submission" date="2024-01" db="EMBL/GenBank/DDBJ databases">
        <title>Complete genome sequence of Mycoplasma gateae strain 3700.</title>
        <authorList>
            <person name="Spergser J."/>
        </authorList>
    </citation>
    <scope>NUCLEOTIDE SEQUENCE [LARGE SCALE GENOMIC DNA]</scope>
    <source>
        <strain evidence="14">3700</strain>
    </source>
</reference>
<keyword evidence="2 13" id="KW-0963">Cytoplasm</keyword>
<dbReference type="NCBIfam" id="NF002581">
    <property type="entry name" value="PRK02234.1-2"/>
    <property type="match status" value="1"/>
</dbReference>
<comment type="similarity">
    <text evidence="11 13">Belongs to the RecU family.</text>
</comment>
<evidence type="ECO:0000256" key="12">
    <source>
        <dbReference type="ARBA" id="ARBA00029523"/>
    </source>
</evidence>
<dbReference type="InterPro" id="IPR011335">
    <property type="entry name" value="Restrct_endonuc-II-like"/>
</dbReference>
<evidence type="ECO:0000256" key="2">
    <source>
        <dbReference type="ARBA" id="ARBA00022490"/>
    </source>
</evidence>
<dbReference type="HAMAP" id="MF_00130">
    <property type="entry name" value="RecU"/>
    <property type="match status" value="1"/>
</dbReference>
<evidence type="ECO:0000256" key="6">
    <source>
        <dbReference type="ARBA" id="ARBA00022763"/>
    </source>
</evidence>
<keyword evidence="15" id="KW-1185">Reference proteome</keyword>
<keyword evidence="5 13" id="KW-0255">Endonuclease</keyword>
<comment type="caution">
    <text evidence="13">Lacks conserved residue(s) required for the propagation of feature annotation.</text>
</comment>
<accession>A0ABZ2AKR2</accession>
<dbReference type="Proteomes" id="UP001431935">
    <property type="component" value="Chromosome"/>
</dbReference>
<evidence type="ECO:0000256" key="3">
    <source>
        <dbReference type="ARBA" id="ARBA00022722"/>
    </source>
</evidence>
<comment type="catalytic activity">
    <reaction evidence="13">
        <text>Endonucleolytic cleavage at a junction such as a reciprocal single-stranded crossover between two homologous DNA duplexes (Holliday junction).</text>
        <dbReference type="EC" id="3.1.21.10"/>
    </reaction>
</comment>
<keyword evidence="10 13" id="KW-0234">DNA repair</keyword>
<evidence type="ECO:0000256" key="5">
    <source>
        <dbReference type="ARBA" id="ARBA00022759"/>
    </source>
</evidence>
<evidence type="ECO:0000256" key="7">
    <source>
        <dbReference type="ARBA" id="ARBA00022801"/>
    </source>
</evidence>
<evidence type="ECO:0000256" key="10">
    <source>
        <dbReference type="ARBA" id="ARBA00023204"/>
    </source>
</evidence>
<dbReference type="EMBL" id="CP143578">
    <property type="protein sequence ID" value="WVN21593.1"/>
    <property type="molecule type" value="Genomic_DNA"/>
</dbReference>
<dbReference type="Pfam" id="PF03838">
    <property type="entry name" value="RecU"/>
    <property type="match status" value="1"/>
</dbReference>
<dbReference type="InterPro" id="IPR011856">
    <property type="entry name" value="tRNA_endonuc-like_dom_sf"/>
</dbReference>
<keyword evidence="6 13" id="KW-0227">DNA damage</keyword>
<feature type="site" description="Transition state stabilizer" evidence="13">
    <location>
        <position position="79"/>
    </location>
</feature>
<comment type="function">
    <text evidence="13">Endonuclease that resolves Holliday junction intermediates in genetic recombination. Cleaves mobile four-strand junctions by introducing symmetrical nicks in paired strands. Promotes annealing of linear ssDNA with homologous dsDNA. Required for DNA repair, homologous recombination and chromosome segregation.</text>
</comment>
<organism evidence="14 15">
    <name type="scientific">Metamycoplasma gateae</name>
    <dbReference type="NCBI Taxonomy" id="35769"/>
    <lineage>
        <taxon>Bacteria</taxon>
        <taxon>Bacillati</taxon>
        <taxon>Mycoplasmatota</taxon>
        <taxon>Mycoplasmoidales</taxon>
        <taxon>Metamycoplasmataceae</taxon>
        <taxon>Metamycoplasma</taxon>
    </lineage>
</organism>
<sequence>MITIFKNRGMLLETIINQTNEFYFKNKIAIFHKKNLDITFKSVKLQDKKLNLESAIISSKSSVDYYGVYKGRYIAFEAKSTEEDYLPLKNIKEHQIKYLDFIREHDGVAFWIIYFKFANTFILIMHNDLKRIIQNKKALHLEEALLNGKKLELSFPGILNIIENITF</sequence>
<comment type="cofactor">
    <cofactor evidence="13">
        <name>Mg(2+)</name>
        <dbReference type="ChEBI" id="CHEBI:18420"/>
    </cofactor>
    <text evidence="13">Binds 1 Mg(2+) ion per subunit.</text>
</comment>
<dbReference type="InterPro" id="IPR004612">
    <property type="entry name" value="Resolv_RecU"/>
</dbReference>
<feature type="binding site" evidence="13">
    <location>
        <position position="77"/>
    </location>
    <ligand>
        <name>Mg(2+)</name>
        <dbReference type="ChEBI" id="CHEBI:18420"/>
    </ligand>
</feature>
<feature type="binding site" evidence="13">
    <location>
        <position position="95"/>
    </location>
    <ligand>
        <name>Mg(2+)</name>
        <dbReference type="ChEBI" id="CHEBI:18420"/>
    </ligand>
</feature>
<dbReference type="RefSeq" id="WP_330463624.1">
    <property type="nucleotide sequence ID" value="NZ_CP143578.1"/>
</dbReference>
<keyword evidence="7 13" id="KW-0378">Hydrolase</keyword>
<protein>
    <recommendedName>
        <fullName evidence="12 13">Holliday junction resolvase RecU</fullName>
        <ecNumber evidence="13">3.1.21.10</ecNumber>
    </recommendedName>
    <alternativeName>
        <fullName evidence="13">Recombination protein U homolog</fullName>
    </alternativeName>
</protein>
<evidence type="ECO:0000313" key="14">
    <source>
        <dbReference type="EMBL" id="WVN21593.1"/>
    </source>
</evidence>
<proteinExistence type="inferred from homology"/>
<evidence type="ECO:0000256" key="4">
    <source>
        <dbReference type="ARBA" id="ARBA00022723"/>
    </source>
</evidence>
<dbReference type="Gene3D" id="3.40.1350.10">
    <property type="match status" value="1"/>
</dbReference>
<name>A0ABZ2AKR2_9BACT</name>
<dbReference type="EC" id="3.1.21.10" evidence="13"/>
<evidence type="ECO:0000256" key="1">
    <source>
        <dbReference type="ARBA" id="ARBA00004496"/>
    </source>
</evidence>
<keyword evidence="3 13" id="KW-0540">Nuclease</keyword>
<evidence type="ECO:0000256" key="13">
    <source>
        <dbReference type="HAMAP-Rule" id="MF_00130"/>
    </source>
</evidence>
<dbReference type="SUPFAM" id="SSF52980">
    <property type="entry name" value="Restriction endonuclease-like"/>
    <property type="match status" value="1"/>
</dbReference>
<keyword evidence="8 13" id="KW-0460">Magnesium</keyword>
<evidence type="ECO:0000256" key="9">
    <source>
        <dbReference type="ARBA" id="ARBA00023172"/>
    </source>
</evidence>
<feature type="binding site" evidence="13">
    <location>
        <position position="64"/>
    </location>
    <ligand>
        <name>Mg(2+)</name>
        <dbReference type="ChEBI" id="CHEBI:18420"/>
    </ligand>
</feature>
<keyword evidence="9 13" id="KW-0233">DNA recombination</keyword>
<evidence type="ECO:0000256" key="11">
    <source>
        <dbReference type="ARBA" id="ARBA00023447"/>
    </source>
</evidence>